<feature type="chain" id="PRO_5021362649" evidence="3">
    <location>
        <begin position="25"/>
        <end position="320"/>
    </location>
</feature>
<keyword evidence="5" id="KW-1185">Reference proteome</keyword>
<accession>A0A4Y9SH92</accession>
<evidence type="ECO:0000256" key="3">
    <source>
        <dbReference type="SAM" id="SignalP"/>
    </source>
</evidence>
<keyword evidence="2" id="KW-0472">Membrane</keyword>
<gene>
    <name evidence="4" type="ORF">E4L96_09830</name>
</gene>
<proteinExistence type="predicted"/>
<dbReference type="Gene3D" id="1.25.40.10">
    <property type="entry name" value="Tetratricopeptide repeat domain"/>
    <property type="match status" value="1"/>
</dbReference>
<dbReference type="Pfam" id="PF13432">
    <property type="entry name" value="TPR_16"/>
    <property type="match status" value="1"/>
</dbReference>
<dbReference type="AlphaFoldDB" id="A0A4Y9SH92"/>
<feature type="region of interest" description="Disordered" evidence="1">
    <location>
        <begin position="197"/>
        <end position="231"/>
    </location>
</feature>
<evidence type="ECO:0000313" key="4">
    <source>
        <dbReference type="EMBL" id="TFW20793.1"/>
    </source>
</evidence>
<dbReference type="EMBL" id="SPVF01000128">
    <property type="protein sequence ID" value="TFW20793.1"/>
    <property type="molecule type" value="Genomic_DNA"/>
</dbReference>
<dbReference type="Proteomes" id="UP000298438">
    <property type="component" value="Unassembled WGS sequence"/>
</dbReference>
<feature type="region of interest" description="Disordered" evidence="1">
    <location>
        <begin position="110"/>
        <end position="150"/>
    </location>
</feature>
<dbReference type="PROSITE" id="PS51257">
    <property type="entry name" value="PROKAR_LIPOPROTEIN"/>
    <property type="match status" value="1"/>
</dbReference>
<evidence type="ECO:0000256" key="1">
    <source>
        <dbReference type="SAM" id="MobiDB-lite"/>
    </source>
</evidence>
<protein>
    <submittedName>
        <fullName evidence="4">Tetratricopeptide repeat protein</fullName>
    </submittedName>
</protein>
<name>A0A4Y9SH92_9BURK</name>
<feature type="signal peptide" evidence="3">
    <location>
        <begin position="1"/>
        <end position="24"/>
    </location>
</feature>
<reference evidence="4 5" key="1">
    <citation type="submission" date="2019-03" db="EMBL/GenBank/DDBJ databases">
        <title>Draft Genome Sequence of Massilia arenosa sp. nov., a Novel Massilia Species Isolated from a Sandy-loam Maize Soil.</title>
        <authorList>
            <person name="Raths R."/>
            <person name="Peta V."/>
            <person name="Bucking H."/>
        </authorList>
    </citation>
    <scope>NUCLEOTIDE SEQUENCE [LARGE SCALE GENOMIC DNA]</scope>
    <source>
        <strain evidence="4 5">MC02</strain>
    </source>
</reference>
<comment type="caution">
    <text evidence="4">The sequence shown here is derived from an EMBL/GenBank/DDBJ whole genome shotgun (WGS) entry which is preliminary data.</text>
</comment>
<dbReference type="SUPFAM" id="SSF48452">
    <property type="entry name" value="TPR-like"/>
    <property type="match status" value="1"/>
</dbReference>
<organism evidence="4 5">
    <name type="scientific">Zemynaea arenosa</name>
    <dbReference type="NCBI Taxonomy" id="2561931"/>
    <lineage>
        <taxon>Bacteria</taxon>
        <taxon>Pseudomonadati</taxon>
        <taxon>Pseudomonadota</taxon>
        <taxon>Betaproteobacteria</taxon>
        <taxon>Burkholderiales</taxon>
        <taxon>Oxalobacteraceae</taxon>
        <taxon>Telluria group</taxon>
        <taxon>Zemynaea</taxon>
    </lineage>
</organism>
<feature type="region of interest" description="Disordered" evidence="1">
    <location>
        <begin position="265"/>
        <end position="320"/>
    </location>
</feature>
<feature type="compositionally biased region" description="Low complexity" evidence="1">
    <location>
        <begin position="204"/>
        <end position="221"/>
    </location>
</feature>
<dbReference type="InterPro" id="IPR011990">
    <property type="entry name" value="TPR-like_helical_dom_sf"/>
</dbReference>
<feature type="transmembrane region" description="Helical" evidence="2">
    <location>
        <begin position="155"/>
        <end position="174"/>
    </location>
</feature>
<keyword evidence="2" id="KW-0812">Transmembrane</keyword>
<keyword evidence="2" id="KW-1133">Transmembrane helix</keyword>
<dbReference type="RefSeq" id="WP_135207037.1">
    <property type="nucleotide sequence ID" value="NZ_SPVF01000128.1"/>
</dbReference>
<evidence type="ECO:0000313" key="5">
    <source>
        <dbReference type="Proteomes" id="UP000298438"/>
    </source>
</evidence>
<evidence type="ECO:0000256" key="2">
    <source>
        <dbReference type="SAM" id="Phobius"/>
    </source>
</evidence>
<keyword evidence="3" id="KW-0732">Signal</keyword>
<dbReference type="OrthoDB" id="5298822at2"/>
<sequence length="320" mass="32917">MTTRKILQACMLSAALVASACVYAASPTVDQVYQAAKAGRYTDAQTMMDQVLKEHPNSGRAHYVQAELLAKQGQYDRAREELATAERLAPGLPFAKAASVQGLRTRLNGTSTVESPVAPAGTPTVQSGLPAAQYGPDQYSAPREQRSSGGGGGGFGFMPIVFILVIAGVAFFMLRGLRRRNNQQQAGYPGGYGNQGLNGGFGNNGQNYPGNPGNYGYGQQPMAPGYPPQGSGLGSRIAGGLATGAALGAGMVAGEAIARQFSHRDEGGHNAASNAGSDSMGLTPIQPDNFDMGGNDFGLNDSSSWDDSGGGGGGGDDDWT</sequence>